<reference evidence="3" key="1">
    <citation type="submission" date="2023-07" db="EMBL/GenBank/DDBJ databases">
        <authorList>
            <person name="Luz R."/>
            <person name="Cordeiro R."/>
            <person name="Fonseca A."/>
            <person name="Goncalves V."/>
        </authorList>
    </citation>
    <scope>NUCLEOTIDE SEQUENCE [LARGE SCALE GENOMIC DNA]</scope>
    <source>
        <strain evidence="3">BACA0444</strain>
    </source>
</reference>
<feature type="chain" id="PRO_5042193256" evidence="1">
    <location>
        <begin position="27"/>
        <end position="162"/>
    </location>
</feature>
<feature type="signal peptide" evidence="1">
    <location>
        <begin position="1"/>
        <end position="26"/>
    </location>
</feature>
<comment type="caution">
    <text evidence="2">The sequence shown here is derived from an EMBL/GenBank/DDBJ whole genome shotgun (WGS) entry which is preliminary data.</text>
</comment>
<dbReference type="Proteomes" id="UP001268256">
    <property type="component" value="Unassembled WGS sequence"/>
</dbReference>
<keyword evidence="1" id="KW-0732">Signal</keyword>
<organism evidence="2 3">
    <name type="scientific">Pseudocalidococcus azoricus BACA0444</name>
    <dbReference type="NCBI Taxonomy" id="2918990"/>
    <lineage>
        <taxon>Bacteria</taxon>
        <taxon>Bacillati</taxon>
        <taxon>Cyanobacteriota</taxon>
        <taxon>Cyanophyceae</taxon>
        <taxon>Acaryochloridales</taxon>
        <taxon>Thermosynechococcaceae</taxon>
        <taxon>Pseudocalidococcus</taxon>
        <taxon>Pseudocalidococcus azoricus</taxon>
    </lineage>
</organism>
<dbReference type="AlphaFoldDB" id="A0AAE4FVW3"/>
<dbReference type="NCBIfam" id="TIGR04260">
    <property type="entry name" value="Cyano_gly_rpt"/>
    <property type="match status" value="1"/>
</dbReference>
<proteinExistence type="predicted"/>
<accession>A0AAE4FVW3</accession>
<keyword evidence="3" id="KW-1185">Reference proteome</keyword>
<dbReference type="EMBL" id="JAVMIP010000032">
    <property type="protein sequence ID" value="MDS3862477.1"/>
    <property type="molecule type" value="Genomic_DNA"/>
</dbReference>
<protein>
    <submittedName>
        <fullName evidence="2">GrrA/OscA1 family cyclophane-containing rSAM-modified RiPP</fullName>
    </submittedName>
</protein>
<evidence type="ECO:0000313" key="2">
    <source>
        <dbReference type="EMBL" id="MDS3862477.1"/>
    </source>
</evidence>
<dbReference type="InterPro" id="IPR026356">
    <property type="entry name" value="GrrA/OscA1_RiPP"/>
</dbReference>
<sequence length="162" mass="17358">MADSPHLSWAAFVLALATLTPSPAAAKADYGPQSNHNQSNNPVETRLSRISNQLQMNAAQWTETPQAVPMGLEDYLWLARGFGNVNNRGGWVNSRNSGWGNNVRGGGGFVNTRGPGWANGGRGTFVNTSGPGWANGRGGGAFANWNNPWRNGWGDGGSFWNW</sequence>
<gene>
    <name evidence="2" type="primary">grrA</name>
    <name evidence="2" type="ORF">RIF25_16905</name>
</gene>
<name>A0AAE4FVW3_9CYAN</name>
<evidence type="ECO:0000256" key="1">
    <source>
        <dbReference type="SAM" id="SignalP"/>
    </source>
</evidence>
<dbReference type="RefSeq" id="WP_322879682.1">
    <property type="nucleotide sequence ID" value="NZ_JAVMIP010000032.1"/>
</dbReference>
<evidence type="ECO:0000313" key="3">
    <source>
        <dbReference type="Proteomes" id="UP001268256"/>
    </source>
</evidence>